<feature type="chain" id="PRO_5046459337" evidence="8">
    <location>
        <begin position="28"/>
        <end position="81"/>
    </location>
</feature>
<keyword evidence="6 7" id="KW-0034">Amyloid</keyword>
<keyword evidence="3" id="KW-0964">Secreted</keyword>
<keyword evidence="4 8" id="KW-0732">Signal</keyword>
<dbReference type="RefSeq" id="WP_344569248.1">
    <property type="nucleotide sequence ID" value="NZ_BAAARJ010000019.1"/>
</dbReference>
<accession>A0ABP6CYX6</accession>
<feature type="signal peptide" evidence="8">
    <location>
        <begin position="1"/>
        <end position="27"/>
    </location>
</feature>
<comment type="subcellular location">
    <subcellularLocation>
        <location evidence="1">Secreted</location>
        <location evidence="1">Cell wall</location>
    </subcellularLocation>
</comment>
<name>A0ABP6CYX6_9ACTN</name>
<evidence type="ECO:0000256" key="4">
    <source>
        <dbReference type="ARBA" id="ARBA00022729"/>
    </source>
</evidence>
<evidence type="ECO:0000259" key="9">
    <source>
        <dbReference type="PROSITE" id="PS51884"/>
    </source>
</evidence>
<dbReference type="EMBL" id="BAAARJ010000019">
    <property type="protein sequence ID" value="GAA2631191.1"/>
    <property type="molecule type" value="Genomic_DNA"/>
</dbReference>
<organism evidence="10 11">
    <name type="scientific">Streptomyces axinellae</name>
    <dbReference type="NCBI Taxonomy" id="552788"/>
    <lineage>
        <taxon>Bacteria</taxon>
        <taxon>Bacillati</taxon>
        <taxon>Actinomycetota</taxon>
        <taxon>Actinomycetes</taxon>
        <taxon>Kitasatosporales</taxon>
        <taxon>Streptomycetaceae</taxon>
        <taxon>Streptomyces</taxon>
    </lineage>
</organism>
<evidence type="ECO:0000313" key="11">
    <source>
        <dbReference type="Proteomes" id="UP001501447"/>
    </source>
</evidence>
<evidence type="ECO:0000256" key="7">
    <source>
        <dbReference type="PROSITE-ProRule" id="PRU01232"/>
    </source>
</evidence>
<dbReference type="Proteomes" id="UP001501447">
    <property type="component" value="Unassembled WGS sequence"/>
</dbReference>
<evidence type="ECO:0000256" key="2">
    <source>
        <dbReference type="ARBA" id="ARBA00022512"/>
    </source>
</evidence>
<evidence type="ECO:0000256" key="1">
    <source>
        <dbReference type="ARBA" id="ARBA00004191"/>
    </source>
</evidence>
<reference evidence="11" key="1">
    <citation type="journal article" date="2019" name="Int. J. Syst. Evol. Microbiol.">
        <title>The Global Catalogue of Microorganisms (GCM) 10K type strain sequencing project: providing services to taxonomists for standard genome sequencing and annotation.</title>
        <authorList>
            <consortium name="The Broad Institute Genomics Platform"/>
            <consortium name="The Broad Institute Genome Sequencing Center for Infectious Disease"/>
            <person name="Wu L."/>
            <person name="Ma J."/>
        </authorList>
    </citation>
    <scope>NUCLEOTIDE SEQUENCE [LARGE SCALE GENOMIC DNA]</scope>
    <source>
        <strain evidence="11">JCM 16373</strain>
    </source>
</reference>
<evidence type="ECO:0000256" key="3">
    <source>
        <dbReference type="ARBA" id="ARBA00022525"/>
    </source>
</evidence>
<keyword evidence="5" id="KW-0130">Cell adhesion</keyword>
<sequence length="81" mass="7549">MKNLKKAAAVTIAAGGILAATAGAASATGGAAAHGGAAHSPGVGSGNLVQVPVDVPVNATGNSVNVVGVLNPVFGNHARNI</sequence>
<keyword evidence="11" id="KW-1185">Reference proteome</keyword>
<evidence type="ECO:0000256" key="5">
    <source>
        <dbReference type="ARBA" id="ARBA00022889"/>
    </source>
</evidence>
<evidence type="ECO:0000256" key="6">
    <source>
        <dbReference type="ARBA" id="ARBA00023087"/>
    </source>
</evidence>
<proteinExistence type="predicted"/>
<evidence type="ECO:0000313" key="10">
    <source>
        <dbReference type="EMBL" id="GAA2631191.1"/>
    </source>
</evidence>
<feature type="domain" description="Chaplin" evidence="9">
    <location>
        <begin position="40"/>
        <end position="80"/>
    </location>
</feature>
<dbReference type="InterPro" id="IPR005528">
    <property type="entry name" value="ChpA-H"/>
</dbReference>
<protein>
    <submittedName>
        <fullName evidence="10">Chaplin ChpE</fullName>
    </submittedName>
</protein>
<keyword evidence="2" id="KW-0134">Cell wall</keyword>
<dbReference type="Pfam" id="PF03777">
    <property type="entry name" value="ChpA-C"/>
    <property type="match status" value="1"/>
</dbReference>
<gene>
    <name evidence="10" type="primary">chpE</name>
    <name evidence="10" type="ORF">GCM10009863_53630</name>
</gene>
<evidence type="ECO:0000256" key="8">
    <source>
        <dbReference type="SAM" id="SignalP"/>
    </source>
</evidence>
<comment type="caution">
    <text evidence="10">The sequence shown here is derived from an EMBL/GenBank/DDBJ whole genome shotgun (WGS) entry which is preliminary data.</text>
</comment>
<dbReference type="PROSITE" id="PS51884">
    <property type="entry name" value="CHAPLIN"/>
    <property type="match status" value="1"/>
</dbReference>